<evidence type="ECO:0000313" key="2">
    <source>
        <dbReference type="EMBL" id="KAB6570979.1"/>
    </source>
</evidence>
<dbReference type="Proteomes" id="UP000433382">
    <property type="component" value="Unassembled WGS sequence"/>
</dbReference>
<dbReference type="Proteomes" id="UP000283713">
    <property type="component" value="Unassembled WGS sequence"/>
</dbReference>
<dbReference type="EMBL" id="QRKA01000043">
    <property type="protein sequence ID" value="RHH73770.1"/>
    <property type="molecule type" value="Genomic_DNA"/>
</dbReference>
<name>A0A413RUU8_PHOVU</name>
<reference evidence="3 4" key="1">
    <citation type="submission" date="2018-08" db="EMBL/GenBank/DDBJ databases">
        <title>A genome reference for cultivated species of the human gut microbiota.</title>
        <authorList>
            <person name="Zou Y."/>
            <person name="Xue W."/>
            <person name="Luo G."/>
        </authorList>
    </citation>
    <scope>NUCLEOTIDE SEQUENCE [LARGE SCALE GENOMIC DNA]</scope>
    <source>
        <strain evidence="3 4">AM16-6</strain>
    </source>
</reference>
<organism evidence="1 5">
    <name type="scientific">Phocaeicola vulgatus</name>
    <name type="common">Bacteroides vulgatus</name>
    <dbReference type="NCBI Taxonomy" id="821"/>
    <lineage>
        <taxon>Bacteria</taxon>
        <taxon>Pseudomonadati</taxon>
        <taxon>Bacteroidota</taxon>
        <taxon>Bacteroidia</taxon>
        <taxon>Bacteroidales</taxon>
        <taxon>Bacteroidaceae</taxon>
        <taxon>Phocaeicola</taxon>
    </lineage>
</organism>
<dbReference type="Proteomes" id="UP000462922">
    <property type="component" value="Unassembled WGS sequence"/>
</dbReference>
<proteinExistence type="predicted"/>
<evidence type="ECO:0000313" key="6">
    <source>
        <dbReference type="Proteomes" id="UP000462922"/>
    </source>
</evidence>
<evidence type="ECO:0000313" key="5">
    <source>
        <dbReference type="Proteomes" id="UP000433382"/>
    </source>
</evidence>
<sequence>MNKAELIEEIKKVCKVRNDIKIKMVVTGEDWSLDAKYVFLSESGAYVTDTLYLVNIDELDAESLNRIYQKIFLDFPHNENELVDPQVAIC</sequence>
<reference evidence="5 6" key="2">
    <citation type="journal article" date="2019" name="Nat. Med.">
        <title>A library of human gut bacterial isolates paired with longitudinal multiomics data enables mechanistic microbiome research.</title>
        <authorList>
            <person name="Poyet M."/>
            <person name="Groussin M."/>
            <person name="Gibbons S.M."/>
            <person name="Avila-Pacheco J."/>
            <person name="Jiang X."/>
            <person name="Kearney S.M."/>
            <person name="Perrotta A.R."/>
            <person name="Berdy B."/>
            <person name="Zhao S."/>
            <person name="Lieberman T.D."/>
            <person name="Swanson P.K."/>
            <person name="Smith M."/>
            <person name="Roesemann S."/>
            <person name="Alexander J.E."/>
            <person name="Rich S.A."/>
            <person name="Livny J."/>
            <person name="Vlamakis H."/>
            <person name="Clish C."/>
            <person name="Bullock K."/>
            <person name="Deik A."/>
            <person name="Scott J."/>
            <person name="Pierce K.A."/>
            <person name="Xavier R.J."/>
            <person name="Alm E.J."/>
        </authorList>
    </citation>
    <scope>NUCLEOTIDE SEQUENCE [LARGE SCALE GENOMIC DNA]</scope>
    <source>
        <strain evidence="2 6">BIOML-A110</strain>
        <strain evidence="1 5">BIOML-A73</strain>
    </source>
</reference>
<accession>A0A413RUU8</accession>
<comment type="caution">
    <text evidence="1">The sequence shown here is derived from an EMBL/GenBank/DDBJ whole genome shotgun (WGS) entry which is preliminary data.</text>
</comment>
<dbReference type="RefSeq" id="WP_117849164.1">
    <property type="nucleotide sequence ID" value="NZ_CAXTBE010000001.1"/>
</dbReference>
<evidence type="ECO:0000313" key="1">
    <source>
        <dbReference type="EMBL" id="KAB3564252.1"/>
    </source>
</evidence>
<dbReference type="EMBL" id="WDAX01000039">
    <property type="protein sequence ID" value="KAB6570979.1"/>
    <property type="molecule type" value="Genomic_DNA"/>
</dbReference>
<gene>
    <name evidence="3" type="ORF">DW193_20540</name>
    <name evidence="1" type="ORF">GAY01_19555</name>
    <name evidence="2" type="ORF">GAY76_15570</name>
</gene>
<evidence type="ECO:0000313" key="3">
    <source>
        <dbReference type="EMBL" id="RHH73770.1"/>
    </source>
</evidence>
<dbReference type="EMBL" id="WCZM01000037">
    <property type="protein sequence ID" value="KAB3564252.1"/>
    <property type="molecule type" value="Genomic_DNA"/>
</dbReference>
<protein>
    <submittedName>
        <fullName evidence="1">Uncharacterized protein</fullName>
    </submittedName>
</protein>
<dbReference type="AlphaFoldDB" id="A0A413RUU8"/>
<evidence type="ECO:0000313" key="4">
    <source>
        <dbReference type="Proteomes" id="UP000283713"/>
    </source>
</evidence>